<gene>
    <name evidence="2" type="ORF">ROA7450_01237</name>
</gene>
<protein>
    <recommendedName>
        <fullName evidence="4">Lipoprotein</fullName>
    </recommendedName>
</protein>
<evidence type="ECO:0000313" key="3">
    <source>
        <dbReference type="Proteomes" id="UP000193061"/>
    </source>
</evidence>
<keyword evidence="1" id="KW-0732">Signal</keyword>
<dbReference type="Proteomes" id="UP000193061">
    <property type="component" value="Unassembled WGS sequence"/>
</dbReference>
<feature type="chain" id="PRO_5012846710" description="Lipoprotein" evidence="1">
    <location>
        <begin position="21"/>
        <end position="138"/>
    </location>
</feature>
<evidence type="ECO:0000313" key="2">
    <source>
        <dbReference type="EMBL" id="SLN29166.1"/>
    </source>
</evidence>
<name>A0A1X6YRZ4_9RHOB</name>
<dbReference type="EMBL" id="FWFX01000003">
    <property type="protein sequence ID" value="SLN29166.1"/>
    <property type="molecule type" value="Genomic_DNA"/>
</dbReference>
<dbReference type="OrthoDB" id="9831926at2"/>
<proteinExistence type="predicted"/>
<evidence type="ECO:0008006" key="4">
    <source>
        <dbReference type="Google" id="ProtNLM"/>
    </source>
</evidence>
<dbReference type="AlphaFoldDB" id="A0A1X6YRZ4"/>
<reference evidence="2 3" key="1">
    <citation type="submission" date="2017-03" db="EMBL/GenBank/DDBJ databases">
        <authorList>
            <person name="Afonso C.L."/>
            <person name="Miller P.J."/>
            <person name="Scott M.A."/>
            <person name="Spackman E."/>
            <person name="Goraichik I."/>
            <person name="Dimitrov K.M."/>
            <person name="Suarez D.L."/>
            <person name="Swayne D.E."/>
        </authorList>
    </citation>
    <scope>NUCLEOTIDE SEQUENCE [LARGE SCALE GENOMIC DNA]</scope>
    <source>
        <strain evidence="2 3">CECT 7450</strain>
    </source>
</reference>
<feature type="signal peptide" evidence="1">
    <location>
        <begin position="1"/>
        <end position="20"/>
    </location>
</feature>
<sequence length="138" mass="14460">MRLTKTLLGLGLIAALGACAGKSSLKADSIRALPEVSMDQAMDAFRQVCINNGTDPTGGKVKFARGKTPGGRQACTMRARPEAGVDVLQDLQSRFGNTQQVPDTILIQFPGYPNGPLTYVGGKDGTAEEGTYQVGVTS</sequence>
<organism evidence="2 3">
    <name type="scientific">Roseovarius albus</name>
    <dbReference type="NCBI Taxonomy" id="1247867"/>
    <lineage>
        <taxon>Bacteria</taxon>
        <taxon>Pseudomonadati</taxon>
        <taxon>Pseudomonadota</taxon>
        <taxon>Alphaproteobacteria</taxon>
        <taxon>Rhodobacterales</taxon>
        <taxon>Roseobacteraceae</taxon>
        <taxon>Roseovarius</taxon>
    </lineage>
</organism>
<accession>A0A1X6YRZ4</accession>
<keyword evidence="3" id="KW-1185">Reference proteome</keyword>
<dbReference type="PROSITE" id="PS51257">
    <property type="entry name" value="PROKAR_LIPOPROTEIN"/>
    <property type="match status" value="1"/>
</dbReference>
<dbReference type="RefSeq" id="WP_085804794.1">
    <property type="nucleotide sequence ID" value="NZ_FWFX01000003.1"/>
</dbReference>
<evidence type="ECO:0000256" key="1">
    <source>
        <dbReference type="SAM" id="SignalP"/>
    </source>
</evidence>